<accession>A0ABP6S3U8</accession>
<sequence length="370" mass="40376">MSDHQPKHRSLQKCEKRQWELREGIRSRIGELRALLETKKQRAEQDADPTVRAAAPTLYKSAAVELCIAEEALNHCDCPRRLASAHLAAAQTHLDAALNLLLRLAPLDDVTARIPNLLALVREHLAETDPRRVRVEQIAKNALKPKAEAKPLSYEEREALIDAAGVARQALQREHLRVLSFVRVVLFVTLGLMVMAVAVAVLGSLFPQLVPLCFRQPRPELDSFDIVCPTRSELVPKTATEGYAQAGSSWDYLVVELVGLVAASVAAAATLRRIKGTSTPYNVPVALALLKLPTGALTAVLGLLLMRGEFVPGLSALDSSAQIIAWAIVFGYAQQIFTRLVDDQGQAVLNAVGGPNNIPPVRDRDTQEQT</sequence>
<keyword evidence="4" id="KW-1185">Reference proteome</keyword>
<feature type="transmembrane region" description="Helical" evidence="1">
    <location>
        <begin position="310"/>
        <end position="333"/>
    </location>
</feature>
<feature type="transmembrane region" description="Helical" evidence="1">
    <location>
        <begin position="252"/>
        <end position="271"/>
    </location>
</feature>
<reference evidence="2" key="1">
    <citation type="journal article" date="2014" name="Int. J. Syst. Evol. Microbiol.">
        <title>Complete genome of a new Firmicutes species belonging to the dominant human colonic microbiota ('Ruminococcus bicirculans') reveals two chromosomes and a selective capacity to utilize plant glucans.</title>
        <authorList>
            <consortium name="NISC Comparative Sequencing Program"/>
            <person name="Wegmann U."/>
            <person name="Louis P."/>
            <person name="Goesmann A."/>
            <person name="Henrissat B."/>
            <person name="Duncan S.H."/>
            <person name="Flint H.J."/>
        </authorList>
    </citation>
    <scope>NUCLEOTIDE SEQUENCE</scope>
    <source>
        <strain evidence="2">JCM 9651</strain>
    </source>
</reference>
<keyword evidence="1" id="KW-1133">Transmembrane helix</keyword>
<organism evidence="2 4">
    <name type="scientific">Streptomyces sannanensis</name>
    <dbReference type="NCBI Taxonomy" id="285536"/>
    <lineage>
        <taxon>Bacteria</taxon>
        <taxon>Bacillati</taxon>
        <taxon>Actinomycetota</taxon>
        <taxon>Actinomycetes</taxon>
        <taxon>Kitasatosporales</taxon>
        <taxon>Streptomycetaceae</taxon>
        <taxon>Streptomyces</taxon>
    </lineage>
</organism>
<feature type="transmembrane region" description="Helical" evidence="1">
    <location>
        <begin position="181"/>
        <end position="206"/>
    </location>
</feature>
<reference evidence="2" key="3">
    <citation type="submission" date="2023-12" db="EMBL/GenBank/DDBJ databases">
        <authorList>
            <person name="Sun Q."/>
            <person name="Inoue M."/>
        </authorList>
    </citation>
    <scope>NUCLEOTIDE SEQUENCE</scope>
    <source>
        <strain evidence="2">JCM 9651</strain>
    </source>
</reference>
<protein>
    <submittedName>
        <fullName evidence="2">Uncharacterized protein</fullName>
    </submittedName>
</protein>
<evidence type="ECO:0000313" key="2">
    <source>
        <dbReference type="EMBL" id="GAA3367603.1"/>
    </source>
</evidence>
<comment type="caution">
    <text evidence="2">The sequence shown here is derived from an EMBL/GenBank/DDBJ whole genome shotgun (WGS) entry which is preliminary data.</text>
</comment>
<keyword evidence="1" id="KW-0812">Transmembrane</keyword>
<dbReference type="EMBL" id="BAAAYL010000001">
    <property type="protein sequence ID" value="GAA3380094.1"/>
    <property type="molecule type" value="Genomic_DNA"/>
</dbReference>
<reference evidence="4" key="2">
    <citation type="journal article" date="2019" name="Int. J. Syst. Evol. Microbiol.">
        <title>The Global Catalogue of Microorganisms (GCM) 10K type strain sequencing project: providing services to taxonomists for standard genome sequencing and annotation.</title>
        <authorList>
            <consortium name="The Broad Institute Genomics Platform"/>
            <consortium name="The Broad Institute Genome Sequencing Center for Infectious Disease"/>
            <person name="Wu L."/>
            <person name="Ma J."/>
        </authorList>
    </citation>
    <scope>NUCLEOTIDE SEQUENCE [LARGE SCALE GENOMIC DNA]</scope>
    <source>
        <strain evidence="4">JCM 9651</strain>
    </source>
</reference>
<keyword evidence="1" id="KW-0472">Membrane</keyword>
<evidence type="ECO:0000313" key="4">
    <source>
        <dbReference type="Proteomes" id="UP001499990"/>
    </source>
</evidence>
<proteinExistence type="predicted"/>
<evidence type="ECO:0000313" key="3">
    <source>
        <dbReference type="EMBL" id="GAA3380094.1"/>
    </source>
</evidence>
<feature type="transmembrane region" description="Helical" evidence="1">
    <location>
        <begin position="283"/>
        <end position="304"/>
    </location>
</feature>
<evidence type="ECO:0000256" key="1">
    <source>
        <dbReference type="SAM" id="Phobius"/>
    </source>
</evidence>
<name>A0ABP6S3U8_9ACTN</name>
<dbReference type="EMBL" id="BAAAYL010000001">
    <property type="protein sequence ID" value="GAA3367603.1"/>
    <property type="molecule type" value="Genomic_DNA"/>
</dbReference>
<dbReference type="Proteomes" id="UP001499990">
    <property type="component" value="Unassembled WGS sequence"/>
</dbReference>
<dbReference type="RefSeq" id="WP_345033890.1">
    <property type="nucleotide sequence ID" value="NZ_BAAAYL010000001.1"/>
</dbReference>
<gene>
    <name evidence="2" type="ORF">GCM10020367_02530</name>
    <name evidence="3" type="ORF">GCM10020367_66310</name>
</gene>